<feature type="compositionally biased region" description="Acidic residues" evidence="17">
    <location>
        <begin position="1"/>
        <end position="15"/>
    </location>
</feature>
<keyword evidence="6" id="KW-0479">Metal-binding</keyword>
<reference evidence="19" key="1">
    <citation type="submission" date="2021-01" db="EMBL/GenBank/DDBJ databases">
        <authorList>
            <person name="Eckstrom K.M.E."/>
        </authorList>
    </citation>
    <scope>NUCLEOTIDE SEQUENCE</scope>
    <source>
        <strain evidence="19">UVCC 0001</strain>
    </source>
</reference>
<dbReference type="Pfam" id="PF12619">
    <property type="entry name" value="MCM2_N"/>
    <property type="match status" value="1"/>
</dbReference>
<keyword evidence="10" id="KW-0347">Helicase</keyword>
<feature type="domain" description="MCM C-terminal AAA(+) ATPase" evidence="18">
    <location>
        <begin position="426"/>
        <end position="634"/>
    </location>
</feature>
<evidence type="ECO:0000256" key="5">
    <source>
        <dbReference type="ARBA" id="ARBA00022705"/>
    </source>
</evidence>
<dbReference type="InterPro" id="IPR012340">
    <property type="entry name" value="NA-bd_OB-fold"/>
</dbReference>
<evidence type="ECO:0000256" key="1">
    <source>
        <dbReference type="ARBA" id="ARBA00004123"/>
    </source>
</evidence>
<keyword evidence="14" id="KW-0539">Nucleus</keyword>
<gene>
    <name evidence="19" type="ORF">QBZ16_003606</name>
</gene>
<evidence type="ECO:0000256" key="4">
    <source>
        <dbReference type="ARBA" id="ARBA00018925"/>
    </source>
</evidence>
<dbReference type="Proteomes" id="UP001255856">
    <property type="component" value="Unassembled WGS sequence"/>
</dbReference>
<dbReference type="InterPro" id="IPR031327">
    <property type="entry name" value="MCM"/>
</dbReference>
<keyword evidence="5" id="KW-0235">DNA replication</keyword>
<dbReference type="InterPro" id="IPR008045">
    <property type="entry name" value="MCM2"/>
</dbReference>
<keyword evidence="7" id="KW-0547">Nucleotide-binding</keyword>
<dbReference type="GO" id="GO:1902975">
    <property type="term" value="P:mitotic DNA replication initiation"/>
    <property type="evidence" value="ECO:0007669"/>
    <property type="project" value="TreeGrafter"/>
</dbReference>
<name>A0AAD9MNH2_PROWI</name>
<keyword evidence="13" id="KW-0238">DNA-binding</keyword>
<dbReference type="PRINTS" id="PR01658">
    <property type="entry name" value="MCMPROTEIN2"/>
</dbReference>
<evidence type="ECO:0000256" key="11">
    <source>
        <dbReference type="ARBA" id="ARBA00022833"/>
    </source>
</evidence>
<evidence type="ECO:0000256" key="14">
    <source>
        <dbReference type="ARBA" id="ARBA00023242"/>
    </source>
</evidence>
<evidence type="ECO:0000313" key="19">
    <source>
        <dbReference type="EMBL" id="KAK2078766.1"/>
    </source>
</evidence>
<dbReference type="GO" id="GO:0003697">
    <property type="term" value="F:single-stranded DNA binding"/>
    <property type="evidence" value="ECO:0007669"/>
    <property type="project" value="TreeGrafter"/>
</dbReference>
<keyword evidence="11" id="KW-0862">Zinc</keyword>
<dbReference type="Gene3D" id="2.40.50.140">
    <property type="entry name" value="Nucleic acid-binding proteins"/>
    <property type="match status" value="1"/>
</dbReference>
<dbReference type="GO" id="GO:0008270">
    <property type="term" value="F:zinc ion binding"/>
    <property type="evidence" value="ECO:0007669"/>
    <property type="project" value="UniProtKB-KW"/>
</dbReference>
<feature type="region of interest" description="Disordered" evidence="17">
    <location>
        <begin position="1"/>
        <end position="40"/>
    </location>
</feature>
<dbReference type="GO" id="GO:0017116">
    <property type="term" value="F:single-stranded DNA helicase activity"/>
    <property type="evidence" value="ECO:0007669"/>
    <property type="project" value="TreeGrafter"/>
</dbReference>
<keyword evidence="9" id="KW-0378">Hydrolase</keyword>
<dbReference type="Gene3D" id="3.40.50.300">
    <property type="entry name" value="P-loop containing nucleotide triphosphate hydrolases"/>
    <property type="match status" value="1"/>
</dbReference>
<evidence type="ECO:0000256" key="12">
    <source>
        <dbReference type="ARBA" id="ARBA00022840"/>
    </source>
</evidence>
<feature type="compositionally biased region" description="Acidic residues" evidence="17">
    <location>
        <begin position="27"/>
        <end position="39"/>
    </location>
</feature>
<dbReference type="EMBL" id="JASFZW010000004">
    <property type="protein sequence ID" value="KAK2078766.1"/>
    <property type="molecule type" value="Genomic_DNA"/>
</dbReference>
<dbReference type="GO" id="GO:0016787">
    <property type="term" value="F:hydrolase activity"/>
    <property type="evidence" value="ECO:0007669"/>
    <property type="project" value="UniProtKB-KW"/>
</dbReference>
<keyword evidence="8" id="KW-0863">Zinc-finger</keyword>
<dbReference type="PANTHER" id="PTHR11630:SF44">
    <property type="entry name" value="DNA REPLICATION LICENSING FACTOR MCM2"/>
    <property type="match status" value="1"/>
</dbReference>
<dbReference type="Pfam" id="PF17855">
    <property type="entry name" value="MCM_lid"/>
    <property type="match status" value="1"/>
</dbReference>
<evidence type="ECO:0000256" key="15">
    <source>
        <dbReference type="ARBA" id="ARBA00023306"/>
    </source>
</evidence>
<dbReference type="InterPro" id="IPR027417">
    <property type="entry name" value="P-loop_NTPase"/>
</dbReference>
<dbReference type="PROSITE" id="PS50051">
    <property type="entry name" value="MCM_2"/>
    <property type="match status" value="1"/>
</dbReference>
<dbReference type="FunFam" id="3.40.50.300:FF:000138">
    <property type="entry name" value="DNA helicase"/>
    <property type="match status" value="1"/>
</dbReference>
<dbReference type="InterPro" id="IPR033762">
    <property type="entry name" value="MCM_OB"/>
</dbReference>
<dbReference type="GO" id="GO:0042555">
    <property type="term" value="C:MCM complex"/>
    <property type="evidence" value="ECO:0007669"/>
    <property type="project" value="InterPro"/>
</dbReference>
<dbReference type="Gene3D" id="2.20.28.10">
    <property type="match status" value="1"/>
</dbReference>
<keyword evidence="15" id="KW-0131">Cell cycle</keyword>
<dbReference type="InterPro" id="IPR041562">
    <property type="entry name" value="MCM_lid"/>
</dbReference>
<comment type="subcellular location">
    <subcellularLocation>
        <location evidence="1">Nucleus</location>
    </subcellularLocation>
</comment>
<evidence type="ECO:0000313" key="20">
    <source>
        <dbReference type="Proteomes" id="UP001255856"/>
    </source>
</evidence>
<evidence type="ECO:0000256" key="13">
    <source>
        <dbReference type="ARBA" id="ARBA00023125"/>
    </source>
</evidence>
<evidence type="ECO:0000256" key="16">
    <source>
        <dbReference type="ARBA" id="ARBA00047995"/>
    </source>
</evidence>
<accession>A0AAD9MNH2</accession>
<dbReference type="InterPro" id="IPR018525">
    <property type="entry name" value="MCM_CS"/>
</dbReference>
<dbReference type="GO" id="GO:0005634">
    <property type="term" value="C:nucleus"/>
    <property type="evidence" value="ECO:0007669"/>
    <property type="project" value="UniProtKB-SubCell"/>
</dbReference>
<evidence type="ECO:0000256" key="2">
    <source>
        <dbReference type="ARBA" id="ARBA00008010"/>
    </source>
</evidence>
<dbReference type="GO" id="GO:0005524">
    <property type="term" value="F:ATP binding"/>
    <property type="evidence" value="ECO:0007669"/>
    <property type="project" value="UniProtKB-KW"/>
</dbReference>
<dbReference type="SMART" id="SM00350">
    <property type="entry name" value="MCM"/>
    <property type="match status" value="1"/>
</dbReference>
<dbReference type="Pfam" id="PF14551">
    <property type="entry name" value="MCM_N"/>
    <property type="match status" value="1"/>
</dbReference>
<dbReference type="Pfam" id="PF00493">
    <property type="entry name" value="MCM"/>
    <property type="match status" value="1"/>
</dbReference>
<feature type="region of interest" description="Disordered" evidence="17">
    <location>
        <begin position="103"/>
        <end position="124"/>
    </location>
</feature>
<dbReference type="Pfam" id="PF23669">
    <property type="entry name" value="WHD_MCM2"/>
    <property type="match status" value="1"/>
</dbReference>
<dbReference type="PROSITE" id="PS00847">
    <property type="entry name" value="MCM_1"/>
    <property type="match status" value="1"/>
</dbReference>
<dbReference type="AlphaFoldDB" id="A0AAD9MNH2"/>
<dbReference type="PRINTS" id="PR01657">
    <property type="entry name" value="MCMFAMILY"/>
</dbReference>
<dbReference type="InterPro" id="IPR001208">
    <property type="entry name" value="MCM_dom"/>
</dbReference>
<evidence type="ECO:0000256" key="7">
    <source>
        <dbReference type="ARBA" id="ARBA00022741"/>
    </source>
</evidence>
<dbReference type="SUPFAM" id="SSF52540">
    <property type="entry name" value="P-loop containing nucleoside triphosphate hydrolases"/>
    <property type="match status" value="1"/>
</dbReference>
<dbReference type="PANTHER" id="PTHR11630">
    <property type="entry name" value="DNA REPLICATION LICENSING FACTOR MCM FAMILY MEMBER"/>
    <property type="match status" value="1"/>
</dbReference>
<evidence type="ECO:0000256" key="9">
    <source>
        <dbReference type="ARBA" id="ARBA00022801"/>
    </source>
</evidence>
<evidence type="ECO:0000256" key="10">
    <source>
        <dbReference type="ARBA" id="ARBA00022806"/>
    </source>
</evidence>
<keyword evidence="12" id="KW-0067">ATP-binding</keyword>
<proteinExistence type="inferred from homology"/>
<dbReference type="SUPFAM" id="SSF50249">
    <property type="entry name" value="Nucleic acid-binding proteins"/>
    <property type="match status" value="1"/>
</dbReference>
<dbReference type="InterPro" id="IPR027925">
    <property type="entry name" value="MCM_N"/>
</dbReference>
<dbReference type="EC" id="3.6.4.12" evidence="3"/>
<dbReference type="Pfam" id="PF17207">
    <property type="entry name" value="MCM_OB"/>
    <property type="match status" value="1"/>
</dbReference>
<dbReference type="GO" id="GO:0043138">
    <property type="term" value="F:3'-5' DNA helicase activity"/>
    <property type="evidence" value="ECO:0007669"/>
    <property type="project" value="TreeGrafter"/>
</dbReference>
<dbReference type="InterPro" id="IPR059098">
    <property type="entry name" value="WHD_MCM2"/>
</dbReference>
<evidence type="ECO:0000256" key="6">
    <source>
        <dbReference type="ARBA" id="ARBA00022723"/>
    </source>
</evidence>
<dbReference type="GO" id="GO:0000727">
    <property type="term" value="P:double-strand break repair via break-induced replication"/>
    <property type="evidence" value="ECO:0007669"/>
    <property type="project" value="TreeGrafter"/>
</dbReference>
<evidence type="ECO:0000256" key="3">
    <source>
        <dbReference type="ARBA" id="ARBA00012551"/>
    </source>
</evidence>
<sequence>MADREDEYAYDEEVSEGGSASLHGPDSDEEGEDLMDNYEQDYRPMEHLDYYEEDGLDASFMDDATMEARMDARAAAEAAMAQRDRREGRVTGQRRGLPAALLAEDESEVEAEARPRRRRRVEEAQAGEDVLGDYEINLEESRGPLKEWVAKEEVRAEVKRQFARFLRTFSRDGKEAVYPPIMRAMVRTNCQSLELDYVDLANGLPVVAVWVADLPRDVLPILNETAKEMVMEEFAEFGEAQPEIFVRLANIPLEESIRDLRHFHLNQLVRVDGVVTRRTGIYPQLQQIRYDCGACGAVLGPFVQTGEREVRPLACPSCEARGPFTINARETVYRNYQKVTLQEPPGSDVILLADLVDGVRPGEEVVVTGIFQHSYEAGANARHGFPVYGTSIEAVHLARRGERYSGARLTDEDRAEIRALARDPRIARRIVKSIAPSIYGHESVKLGVALALFGGQEKHPGGTGSHRLRGDINVLLLGDPGTAKSQFLKYLERVAHRAVYTTGKGASAVGLTASVHKDAITGEWTLEGGALVLADRGVCLIDEFDKMNDADRVSIHEAMEQQSISISKAGIVTQLQARCSVVAAANPVGGRYDASKTFRENVELTDPILSRFDVLCVIRDTVDAVNDARLASFVVASHAKSHPDHNVGEEGGDVVAVAGAPAEGSTTTTTNTQPDDLAPLSQEMLRKYVTYAKQAVRPRLQAADHDKIAQVYAELRREAALTQGMPIAVRHLESMVRMAEARAAMHLRDAVSSDDIDAAIRVMLESFIGTQKLSVQKVLRRKFRRFVVDRADFDALALFKLRECLREARRAESVTGARADEVNFSVPVRQLEERCRDLDIVDLQPFFRSATFANAGFSLSTDGSQVLLPRA</sequence>
<comment type="caution">
    <text evidence="19">The sequence shown here is derived from an EMBL/GenBank/DDBJ whole genome shotgun (WGS) entry which is preliminary data.</text>
</comment>
<keyword evidence="20" id="KW-1185">Reference proteome</keyword>
<evidence type="ECO:0000256" key="17">
    <source>
        <dbReference type="SAM" id="MobiDB-lite"/>
    </source>
</evidence>
<comment type="catalytic activity">
    <reaction evidence="16">
        <text>ATP + H2O = ADP + phosphate + H(+)</text>
        <dbReference type="Rhea" id="RHEA:13065"/>
        <dbReference type="ChEBI" id="CHEBI:15377"/>
        <dbReference type="ChEBI" id="CHEBI:15378"/>
        <dbReference type="ChEBI" id="CHEBI:30616"/>
        <dbReference type="ChEBI" id="CHEBI:43474"/>
        <dbReference type="ChEBI" id="CHEBI:456216"/>
        <dbReference type="EC" id="3.6.4.12"/>
    </reaction>
</comment>
<evidence type="ECO:0000256" key="8">
    <source>
        <dbReference type="ARBA" id="ARBA00022771"/>
    </source>
</evidence>
<evidence type="ECO:0000259" key="18">
    <source>
        <dbReference type="PROSITE" id="PS50051"/>
    </source>
</evidence>
<protein>
    <recommendedName>
        <fullName evidence="4">DNA replication licensing factor MCM2</fullName>
        <ecNumber evidence="3">3.6.4.12</ecNumber>
    </recommendedName>
</protein>
<organism evidence="19 20">
    <name type="scientific">Prototheca wickerhamii</name>
    <dbReference type="NCBI Taxonomy" id="3111"/>
    <lineage>
        <taxon>Eukaryota</taxon>
        <taxon>Viridiplantae</taxon>
        <taxon>Chlorophyta</taxon>
        <taxon>core chlorophytes</taxon>
        <taxon>Trebouxiophyceae</taxon>
        <taxon>Chlorellales</taxon>
        <taxon>Chlorellaceae</taxon>
        <taxon>Prototheca</taxon>
    </lineage>
</organism>
<comment type="similarity">
    <text evidence="2">Belongs to the MCM family.</text>
</comment>
<dbReference type="Gene3D" id="3.30.1640.10">
    <property type="entry name" value="mini-chromosome maintenance (MCM) complex, chain A, domain 1"/>
    <property type="match status" value="1"/>
</dbReference>